<dbReference type="HOGENOM" id="CLU_036292_0_0_5"/>
<dbReference type="PATRIC" id="fig|1029756.8.peg.1621"/>
<gene>
    <name evidence="2" type="ORF">W911_07750</name>
</gene>
<dbReference type="KEGG" id="hni:W911_07750"/>
<dbReference type="STRING" id="1029756.W911_07750"/>
<organism evidence="2 3">
    <name type="scientific">Hyphomicrobium nitrativorans NL23</name>
    <dbReference type="NCBI Taxonomy" id="1029756"/>
    <lineage>
        <taxon>Bacteria</taxon>
        <taxon>Pseudomonadati</taxon>
        <taxon>Pseudomonadota</taxon>
        <taxon>Alphaproteobacteria</taxon>
        <taxon>Hyphomicrobiales</taxon>
        <taxon>Hyphomicrobiaceae</taxon>
        <taxon>Hyphomicrobium</taxon>
    </lineage>
</organism>
<reference evidence="2 3" key="1">
    <citation type="journal article" date="2014" name="Genome Announc.">
        <title>Complete Genome Sequence of Hyphomicrobium nitrativorans Strain NL23, a Denitrifying Bacterium Isolated from Biofilm of a Methanol-Fed Denitrification System Treating Seawater at the Montreal Biodome.</title>
        <authorList>
            <person name="Martineau C."/>
            <person name="Villeneuve C."/>
            <person name="Mauffrey F."/>
            <person name="Villemur R."/>
        </authorList>
    </citation>
    <scope>NUCLEOTIDE SEQUENCE [LARGE SCALE GENOMIC DNA]</scope>
    <source>
        <strain evidence="2">NL23</strain>
    </source>
</reference>
<dbReference type="SUPFAM" id="SSF51126">
    <property type="entry name" value="Pectin lyase-like"/>
    <property type="match status" value="1"/>
</dbReference>
<evidence type="ECO:0000313" key="3">
    <source>
        <dbReference type="Proteomes" id="UP000018542"/>
    </source>
</evidence>
<evidence type="ECO:0000313" key="2">
    <source>
        <dbReference type="EMBL" id="AHB48311.1"/>
    </source>
</evidence>
<dbReference type="Proteomes" id="UP000018542">
    <property type="component" value="Chromosome"/>
</dbReference>
<feature type="domain" description="Inverse autotransporter beta-domain" evidence="1">
    <location>
        <begin position="23"/>
        <end position="180"/>
    </location>
</feature>
<evidence type="ECO:0000259" key="1">
    <source>
        <dbReference type="Pfam" id="PF11924"/>
    </source>
</evidence>
<proteinExistence type="predicted"/>
<keyword evidence="3" id="KW-1185">Reference proteome</keyword>
<name>V5SBR3_9HYPH</name>
<dbReference type="InterPro" id="IPR011050">
    <property type="entry name" value="Pectin_lyase_fold/virulence"/>
</dbReference>
<dbReference type="Pfam" id="PF11924">
    <property type="entry name" value="IAT_beta"/>
    <property type="match status" value="1"/>
</dbReference>
<protein>
    <recommendedName>
        <fullName evidence="1">Inverse autotransporter beta-domain domain-containing protein</fullName>
    </recommendedName>
</protein>
<dbReference type="Gene3D" id="2.40.160.160">
    <property type="entry name" value="Inverse autotransporter, beta-domain"/>
    <property type="match status" value="1"/>
</dbReference>
<dbReference type="AlphaFoldDB" id="V5SBR3"/>
<dbReference type="EMBL" id="CP006912">
    <property type="protein sequence ID" value="AHB48311.1"/>
    <property type="molecule type" value="Genomic_DNA"/>
</dbReference>
<accession>V5SBR3</accession>
<sequence>MAGTAVCGVSVGAFATETAKWGAHVDVEGKFGTDRNLGEVDLFLPLRQNDRTLFFSNIRARADNEGSHEGNFGLGLRHMLPSGWNVGGYAYYDRRRTDFDNIFEQATLGVEALGRDFDFRVNAYLPFGDRVQHISSTPGGGSFASLVGTTIEVTTLGGFTHEERALRGFDAEIGWRVPLWSADADKALRLYAGIFHFDDSTVEPVTGPRLRAELTMYDLPSLPEASRLTLGAEYQDDDVRGSQGFAMARLRIPLQAEQRTGPSLHWQARRMTDYVVRDVDIVTGTQTTQAATIVEAATQTADGTSINVIDSAATTGAGLQAAVTNAGANSVVILSGTFSTTTATSLQAGQTMMGKGIIAVKTPSGHTAALATPGATINASTASNSIGAVAMANGSTLRGMTITQTQNPANVDPRGVDVVGVSDVTIVDNIVSVISTNGNAFGAFIIDSSNVVVTGNTISTSRPGATAVGLYANNSSLTVAGNDLSAFGNTTFAAYLVSNPGDLLAILPNSDGNVFTQGTCGTVGSGTFTGSFGYTSGGVPGSCP</sequence>
<dbReference type="InterPro" id="IPR038177">
    <property type="entry name" value="IAT_beta_sf"/>
</dbReference>
<dbReference type="InterPro" id="IPR024519">
    <property type="entry name" value="IAT_beta"/>
</dbReference>